<organism evidence="2 3">
    <name type="scientific">Limnoglobus roseus</name>
    <dbReference type="NCBI Taxonomy" id="2598579"/>
    <lineage>
        <taxon>Bacteria</taxon>
        <taxon>Pseudomonadati</taxon>
        <taxon>Planctomycetota</taxon>
        <taxon>Planctomycetia</taxon>
        <taxon>Gemmatales</taxon>
        <taxon>Gemmataceae</taxon>
        <taxon>Limnoglobus</taxon>
    </lineage>
</organism>
<protein>
    <submittedName>
        <fullName evidence="2">Uncharacterized protein</fullName>
    </submittedName>
</protein>
<keyword evidence="1" id="KW-1133">Transmembrane helix</keyword>
<keyword evidence="1" id="KW-0472">Membrane</keyword>
<accession>A0A5C1AK40</accession>
<dbReference type="KEGG" id="lrs:PX52LOC_06647"/>
<sequence>MAPVVPVDRSAALHQPTAPPKFRHTRWFLIAFYALAVGLGVRSIRPSDPSAFDLVGPLLFAVCLGWWGIVDARRRRQPIPLLSRPWFFLAAGIVVPMYVVYSRGWRGVGWIVLNAALWFTLSSVVMYAGWLMIHGEAGWRALGL</sequence>
<dbReference type="AlphaFoldDB" id="A0A5C1AK40"/>
<reference evidence="3" key="1">
    <citation type="submission" date="2019-08" db="EMBL/GenBank/DDBJ databases">
        <title>Limnoglobus roseus gen. nov., sp. nov., a novel freshwater planctomycete with a giant genome from the family Gemmataceae.</title>
        <authorList>
            <person name="Kulichevskaya I.S."/>
            <person name="Naumoff D.G."/>
            <person name="Miroshnikov K."/>
            <person name="Ivanova A."/>
            <person name="Philippov D.A."/>
            <person name="Hakobyan A."/>
            <person name="Rijpstra I.C."/>
            <person name="Sinninghe Damste J.S."/>
            <person name="Liesack W."/>
            <person name="Dedysh S.N."/>
        </authorList>
    </citation>
    <scope>NUCLEOTIDE SEQUENCE [LARGE SCALE GENOMIC DNA]</scope>
    <source>
        <strain evidence="3">PX52</strain>
    </source>
</reference>
<gene>
    <name evidence="2" type="ORF">PX52LOC_06647</name>
</gene>
<keyword evidence="1" id="KW-0812">Transmembrane</keyword>
<dbReference type="Proteomes" id="UP000324974">
    <property type="component" value="Chromosome"/>
</dbReference>
<evidence type="ECO:0000313" key="3">
    <source>
        <dbReference type="Proteomes" id="UP000324974"/>
    </source>
</evidence>
<keyword evidence="3" id="KW-1185">Reference proteome</keyword>
<dbReference type="OrthoDB" id="6896705at2"/>
<dbReference type="RefSeq" id="WP_149113947.1">
    <property type="nucleotide sequence ID" value="NZ_CP042425.1"/>
</dbReference>
<feature type="transmembrane region" description="Helical" evidence="1">
    <location>
        <begin position="27"/>
        <end position="44"/>
    </location>
</feature>
<evidence type="ECO:0000256" key="1">
    <source>
        <dbReference type="SAM" id="Phobius"/>
    </source>
</evidence>
<evidence type="ECO:0000313" key="2">
    <source>
        <dbReference type="EMBL" id="QEL19571.1"/>
    </source>
</evidence>
<feature type="transmembrane region" description="Helical" evidence="1">
    <location>
        <begin position="50"/>
        <end position="69"/>
    </location>
</feature>
<name>A0A5C1AK40_9BACT</name>
<feature type="transmembrane region" description="Helical" evidence="1">
    <location>
        <begin position="107"/>
        <end position="130"/>
    </location>
</feature>
<proteinExistence type="predicted"/>
<dbReference type="EMBL" id="CP042425">
    <property type="protein sequence ID" value="QEL19571.1"/>
    <property type="molecule type" value="Genomic_DNA"/>
</dbReference>
<feature type="transmembrane region" description="Helical" evidence="1">
    <location>
        <begin position="81"/>
        <end position="101"/>
    </location>
</feature>